<evidence type="ECO:0000256" key="1">
    <source>
        <dbReference type="ARBA" id="ARBA00004141"/>
    </source>
</evidence>
<dbReference type="InterPro" id="IPR020846">
    <property type="entry name" value="MFS_dom"/>
</dbReference>
<dbReference type="PANTHER" id="PTHR24064">
    <property type="entry name" value="SOLUTE CARRIER FAMILY 22 MEMBER"/>
    <property type="match status" value="1"/>
</dbReference>
<comment type="subcellular location">
    <subcellularLocation>
        <location evidence="1">Membrane</location>
        <topology evidence="1">Multi-pass membrane protein</topology>
    </subcellularLocation>
</comment>
<feature type="transmembrane region" description="Helical" evidence="5">
    <location>
        <begin position="292"/>
        <end position="314"/>
    </location>
</feature>
<dbReference type="Gene3D" id="1.20.1250.20">
    <property type="entry name" value="MFS general substrate transporter like domains"/>
    <property type="match status" value="1"/>
</dbReference>
<keyword evidence="2 5" id="KW-0812">Transmembrane</keyword>
<accession>A0A1I7X1U4</accession>
<dbReference type="Proteomes" id="UP000095283">
    <property type="component" value="Unplaced"/>
</dbReference>
<organism evidence="7 8">
    <name type="scientific">Heterorhabditis bacteriophora</name>
    <name type="common">Entomopathogenic nematode worm</name>
    <dbReference type="NCBI Taxonomy" id="37862"/>
    <lineage>
        <taxon>Eukaryota</taxon>
        <taxon>Metazoa</taxon>
        <taxon>Ecdysozoa</taxon>
        <taxon>Nematoda</taxon>
        <taxon>Chromadorea</taxon>
        <taxon>Rhabditida</taxon>
        <taxon>Rhabditina</taxon>
        <taxon>Rhabditomorpha</taxon>
        <taxon>Strongyloidea</taxon>
        <taxon>Heterorhabditidae</taxon>
        <taxon>Heterorhabditis</taxon>
    </lineage>
</organism>
<feature type="transmembrane region" description="Helical" evidence="5">
    <location>
        <begin position="261"/>
        <end position="280"/>
    </location>
</feature>
<evidence type="ECO:0000256" key="4">
    <source>
        <dbReference type="ARBA" id="ARBA00023136"/>
    </source>
</evidence>
<reference evidence="8" key="1">
    <citation type="submission" date="2016-11" db="UniProtKB">
        <authorList>
            <consortium name="WormBaseParasite"/>
        </authorList>
    </citation>
    <scope>IDENTIFICATION</scope>
</reference>
<name>A0A1I7X1U4_HETBA</name>
<feature type="transmembrane region" description="Helical" evidence="5">
    <location>
        <begin position="185"/>
        <end position="206"/>
    </location>
</feature>
<dbReference type="AlphaFoldDB" id="A0A1I7X1U4"/>
<evidence type="ECO:0000256" key="3">
    <source>
        <dbReference type="ARBA" id="ARBA00022989"/>
    </source>
</evidence>
<keyword evidence="3 5" id="KW-1133">Transmembrane helix</keyword>
<feature type="transmembrane region" description="Helical" evidence="5">
    <location>
        <begin position="44"/>
        <end position="64"/>
    </location>
</feature>
<evidence type="ECO:0000256" key="2">
    <source>
        <dbReference type="ARBA" id="ARBA00022692"/>
    </source>
</evidence>
<dbReference type="WBParaSite" id="Hba_11369">
    <property type="protein sequence ID" value="Hba_11369"/>
    <property type="gene ID" value="Hba_11369"/>
</dbReference>
<feature type="transmembrane region" description="Helical" evidence="5">
    <location>
        <begin position="104"/>
        <end position="122"/>
    </location>
</feature>
<dbReference type="SUPFAM" id="SSF103473">
    <property type="entry name" value="MFS general substrate transporter"/>
    <property type="match status" value="1"/>
</dbReference>
<feature type="transmembrane region" description="Helical" evidence="5">
    <location>
        <begin position="20"/>
        <end position="38"/>
    </location>
</feature>
<feature type="domain" description="Major facilitator superfamily (MFS) profile" evidence="6">
    <location>
        <begin position="1"/>
        <end position="328"/>
    </location>
</feature>
<keyword evidence="7" id="KW-1185">Reference proteome</keyword>
<proteinExistence type="predicted"/>
<dbReference type="InterPro" id="IPR036259">
    <property type="entry name" value="MFS_trans_sf"/>
</dbReference>
<sequence length="328" mass="36779">MLVAPIITQLSDLVGRRLTFLIPLYVAVLSNLICAVAPNYIIFLIFRFFAGVATTGFTVIGWVLCMESVALEFRSLIPLMGNVTWVLGYLSAGVLRLFITNWRWLYFAVSVPGLLTIPYYWMTPESLHWMITHKKKAGVTKYIRTSSRFNRTDIALQECKSTSDLASAESGKKRTVVDIFKNPHLLLNLILNAYILIVMNGTYWALSLFSTELSEDKMTGFFLSGIVELPAGLLAIALLVVPFKEKYYIGYASYDKVPMNIGMIFPLAAKCFNTIVWSSQPLLYTESTPTSVRNVFCGIVGFMGDFGSVVAPYLKRLVSKAQIDLLFF</sequence>
<evidence type="ECO:0000256" key="5">
    <source>
        <dbReference type="SAM" id="Phobius"/>
    </source>
</evidence>
<dbReference type="Pfam" id="PF00083">
    <property type="entry name" value="Sugar_tr"/>
    <property type="match status" value="1"/>
</dbReference>
<evidence type="ECO:0000313" key="7">
    <source>
        <dbReference type="Proteomes" id="UP000095283"/>
    </source>
</evidence>
<evidence type="ECO:0000313" key="8">
    <source>
        <dbReference type="WBParaSite" id="Hba_11369"/>
    </source>
</evidence>
<keyword evidence="4 5" id="KW-0472">Membrane</keyword>
<feature type="transmembrane region" description="Helical" evidence="5">
    <location>
        <begin position="218"/>
        <end position="241"/>
    </location>
</feature>
<protein>
    <submittedName>
        <fullName evidence="8">MFS domain-containing protein</fullName>
    </submittedName>
</protein>
<evidence type="ECO:0000259" key="6">
    <source>
        <dbReference type="PROSITE" id="PS50850"/>
    </source>
</evidence>
<dbReference type="PROSITE" id="PS50850">
    <property type="entry name" value="MFS"/>
    <property type="match status" value="1"/>
</dbReference>
<dbReference type="GO" id="GO:0022857">
    <property type="term" value="F:transmembrane transporter activity"/>
    <property type="evidence" value="ECO:0007669"/>
    <property type="project" value="InterPro"/>
</dbReference>
<dbReference type="InterPro" id="IPR005828">
    <property type="entry name" value="MFS_sugar_transport-like"/>
</dbReference>
<dbReference type="GO" id="GO:0016020">
    <property type="term" value="C:membrane"/>
    <property type="evidence" value="ECO:0007669"/>
    <property type="project" value="UniProtKB-SubCell"/>
</dbReference>
<feature type="transmembrane region" description="Helical" evidence="5">
    <location>
        <begin position="76"/>
        <end position="98"/>
    </location>
</feature>